<dbReference type="PROSITE" id="PS01248">
    <property type="entry name" value="EGF_LAM_1"/>
    <property type="match status" value="1"/>
</dbReference>
<evidence type="ECO:0000313" key="12">
    <source>
        <dbReference type="EMBL" id="VUZ43154.1"/>
    </source>
</evidence>
<reference evidence="12 13" key="1">
    <citation type="submission" date="2019-07" db="EMBL/GenBank/DDBJ databases">
        <authorList>
            <person name="Jastrzebski P J."/>
            <person name="Paukszto L."/>
            <person name="Jastrzebski P J."/>
        </authorList>
    </citation>
    <scope>NUCLEOTIDE SEQUENCE [LARGE SCALE GENOMIC DNA]</scope>
    <source>
        <strain evidence="12 13">WMS-il1</strain>
    </source>
</reference>
<feature type="disulfide bond" evidence="8">
    <location>
        <begin position="55"/>
        <end position="69"/>
    </location>
</feature>
<dbReference type="GO" id="GO:0009888">
    <property type="term" value="P:tissue development"/>
    <property type="evidence" value="ECO:0007669"/>
    <property type="project" value="TreeGrafter"/>
</dbReference>
<dbReference type="InterPro" id="IPR050440">
    <property type="entry name" value="Laminin/Netrin_ECM"/>
</dbReference>
<comment type="caution">
    <text evidence="8">Lacks conserved residue(s) required for the propagation of feature annotation.</text>
</comment>
<evidence type="ECO:0000256" key="8">
    <source>
        <dbReference type="PROSITE-ProRule" id="PRU00460"/>
    </source>
</evidence>
<dbReference type="PANTHER" id="PTHR10574">
    <property type="entry name" value="NETRIN/LAMININ-RELATED"/>
    <property type="match status" value="1"/>
</dbReference>
<dbReference type="InterPro" id="IPR008993">
    <property type="entry name" value="TIMP-like_OB-fold"/>
</dbReference>
<dbReference type="SUPFAM" id="SSF57196">
    <property type="entry name" value="EGF/Laminin"/>
    <property type="match status" value="1"/>
</dbReference>
<feature type="domain" description="NTR" evidence="11">
    <location>
        <begin position="101"/>
        <end position="247"/>
    </location>
</feature>
<evidence type="ECO:0008006" key="14">
    <source>
        <dbReference type="Google" id="ProtNLM"/>
    </source>
</evidence>
<dbReference type="CDD" id="cd00055">
    <property type="entry name" value="EGF_Lam"/>
    <property type="match status" value="1"/>
</dbReference>
<dbReference type="InterPro" id="IPR002049">
    <property type="entry name" value="LE_dom"/>
</dbReference>
<keyword evidence="6" id="KW-0325">Glycoprotein</keyword>
<dbReference type="AlphaFoldDB" id="A0A564Y9F1"/>
<dbReference type="PANTHER" id="PTHR10574:SF365">
    <property type="entry name" value="NETRIN-A-RELATED"/>
    <property type="match status" value="1"/>
</dbReference>
<keyword evidence="13" id="KW-1185">Reference proteome</keyword>
<evidence type="ECO:0000256" key="9">
    <source>
        <dbReference type="SAM" id="MobiDB-lite"/>
    </source>
</evidence>
<evidence type="ECO:0000256" key="7">
    <source>
        <dbReference type="ARBA" id="ARBA00023292"/>
    </source>
</evidence>
<feature type="domain" description="Laminin EGF-like" evidence="10">
    <location>
        <begin position="21"/>
        <end position="71"/>
    </location>
</feature>
<name>A0A564Y9F1_HYMDI</name>
<evidence type="ECO:0000256" key="2">
    <source>
        <dbReference type="ARBA" id="ARBA00022525"/>
    </source>
</evidence>
<dbReference type="GO" id="GO:0008045">
    <property type="term" value="P:motor neuron axon guidance"/>
    <property type="evidence" value="ECO:0007669"/>
    <property type="project" value="TreeGrafter"/>
</dbReference>
<dbReference type="PROSITE" id="PS50189">
    <property type="entry name" value="NTR"/>
    <property type="match status" value="1"/>
</dbReference>
<evidence type="ECO:0000256" key="4">
    <source>
        <dbReference type="ARBA" id="ARBA00022737"/>
    </source>
</evidence>
<dbReference type="InterPro" id="IPR018933">
    <property type="entry name" value="Netrin_module_non-TIMP"/>
</dbReference>
<comment type="subcellular location">
    <subcellularLocation>
        <location evidence="1">Secreted</location>
    </subcellularLocation>
</comment>
<feature type="region of interest" description="Disordered" evidence="9">
    <location>
        <begin position="306"/>
        <end position="345"/>
    </location>
</feature>
<evidence type="ECO:0000256" key="6">
    <source>
        <dbReference type="ARBA" id="ARBA00023180"/>
    </source>
</evidence>
<dbReference type="Gene3D" id="2.10.25.10">
    <property type="entry name" value="Laminin"/>
    <property type="match status" value="1"/>
</dbReference>
<dbReference type="EMBL" id="CABIJS010000111">
    <property type="protein sequence ID" value="VUZ43154.1"/>
    <property type="molecule type" value="Genomic_DNA"/>
</dbReference>
<dbReference type="GO" id="GO:0016358">
    <property type="term" value="P:dendrite development"/>
    <property type="evidence" value="ECO:0007669"/>
    <property type="project" value="TreeGrafter"/>
</dbReference>
<evidence type="ECO:0000259" key="10">
    <source>
        <dbReference type="PROSITE" id="PS50027"/>
    </source>
</evidence>
<keyword evidence="5 8" id="KW-1015">Disulfide bond</keyword>
<dbReference type="InterPro" id="IPR001134">
    <property type="entry name" value="Netrin_domain"/>
</dbReference>
<dbReference type="GO" id="GO:0005604">
    <property type="term" value="C:basement membrane"/>
    <property type="evidence" value="ECO:0007669"/>
    <property type="project" value="TreeGrafter"/>
</dbReference>
<protein>
    <recommendedName>
        <fullName evidence="14">Netrin-1</fullName>
    </recommendedName>
</protein>
<evidence type="ECO:0000256" key="3">
    <source>
        <dbReference type="ARBA" id="ARBA00022729"/>
    </source>
</evidence>
<dbReference type="FunFam" id="2.10.25.10:FF:000048">
    <property type="entry name" value="Netrin 3"/>
    <property type="match status" value="1"/>
</dbReference>
<evidence type="ECO:0000313" key="13">
    <source>
        <dbReference type="Proteomes" id="UP000321570"/>
    </source>
</evidence>
<dbReference type="SUPFAM" id="SSF50242">
    <property type="entry name" value="TIMP-like"/>
    <property type="match status" value="1"/>
</dbReference>
<feature type="region of interest" description="Disordered" evidence="9">
    <location>
        <begin position="261"/>
        <end position="290"/>
    </location>
</feature>
<dbReference type="Proteomes" id="UP000321570">
    <property type="component" value="Unassembled WGS sequence"/>
</dbReference>
<dbReference type="SMART" id="SM00180">
    <property type="entry name" value="EGF_Lam"/>
    <property type="match status" value="1"/>
</dbReference>
<evidence type="ECO:0000259" key="11">
    <source>
        <dbReference type="PROSITE" id="PS50189"/>
    </source>
</evidence>
<keyword evidence="3" id="KW-0732">Signal</keyword>
<dbReference type="Pfam" id="PF00053">
    <property type="entry name" value="EGF_laminin"/>
    <property type="match status" value="1"/>
</dbReference>
<feature type="disulfide bond" evidence="8">
    <location>
        <begin position="43"/>
        <end position="52"/>
    </location>
</feature>
<dbReference type="GO" id="GO:0005576">
    <property type="term" value="C:extracellular region"/>
    <property type="evidence" value="ECO:0007669"/>
    <property type="project" value="UniProtKB-SubCell"/>
</dbReference>
<dbReference type="Gene3D" id="2.40.50.120">
    <property type="match status" value="1"/>
</dbReference>
<keyword evidence="7 8" id="KW-0424">Laminin EGF-like domain</keyword>
<dbReference type="Pfam" id="PF01759">
    <property type="entry name" value="NTR"/>
    <property type="match status" value="1"/>
</dbReference>
<accession>A0A564Y9F1</accession>
<keyword evidence="2" id="KW-0964">Secreted</keyword>
<organism evidence="12 13">
    <name type="scientific">Hymenolepis diminuta</name>
    <name type="common">Rat tapeworm</name>
    <dbReference type="NCBI Taxonomy" id="6216"/>
    <lineage>
        <taxon>Eukaryota</taxon>
        <taxon>Metazoa</taxon>
        <taxon>Spiralia</taxon>
        <taxon>Lophotrochozoa</taxon>
        <taxon>Platyhelminthes</taxon>
        <taxon>Cestoda</taxon>
        <taxon>Eucestoda</taxon>
        <taxon>Cyclophyllidea</taxon>
        <taxon>Hymenolepididae</taxon>
        <taxon>Hymenolepis</taxon>
    </lineage>
</organism>
<dbReference type="GO" id="GO:0009887">
    <property type="term" value="P:animal organ morphogenesis"/>
    <property type="evidence" value="ECO:0007669"/>
    <property type="project" value="TreeGrafter"/>
</dbReference>
<evidence type="ECO:0000256" key="5">
    <source>
        <dbReference type="ARBA" id="ARBA00023157"/>
    </source>
</evidence>
<evidence type="ECO:0000256" key="1">
    <source>
        <dbReference type="ARBA" id="ARBA00004613"/>
    </source>
</evidence>
<dbReference type="PROSITE" id="PS50027">
    <property type="entry name" value="EGF_LAM_2"/>
    <property type="match status" value="1"/>
</dbReference>
<proteinExistence type="predicted"/>
<keyword evidence="4" id="KW-0677">Repeat</keyword>
<sequence>MEGYYRDWTKPVSHPRVCLKCQCHSIGSIGNRPCDRKTGQCHCKPGVTGQNCNRCLEGYKQTRSKITPCVKAVDSLIFSGSATRSSSRSTAVKSPIDDGYCPPCEEKNSKRFRFKKFCRRQAVFRGTVVSQEVRGELVRLGVQVHDVWRNIGGVAQRYLPSHIRHNLAPMIPVWVPFAKQQKIGNVMCVCPRFKLDQSYLFISQAYEIPYHDRSELLLDQKSTILPWSESWRRRLTRFAIRQERGKCDIMDESPIYSKARMNSGQHRRNALRNRSVVPTIPSQSLPPMEAQPRIPRHYYQQDSHYFPVNSVPQPMAPPSWNQHQYRSMRHAELPPPSQNPLLHSK</sequence>
<gene>
    <name evidence="12" type="ORF">WMSIL1_LOCUS3621</name>
</gene>